<dbReference type="OrthoDB" id="8984190at2"/>
<evidence type="ECO:0000259" key="2">
    <source>
        <dbReference type="Pfam" id="PF12835"/>
    </source>
</evidence>
<evidence type="ECO:0000313" key="3">
    <source>
        <dbReference type="EMBL" id="TDK59279.1"/>
    </source>
</evidence>
<protein>
    <submittedName>
        <fullName evidence="3">DNA-binding protein</fullName>
    </submittedName>
</protein>
<sequence length="314" mass="34042">MRQSIQAMFMTSALSTKKGSTLTRVALHGTFVTLEHIASKGGWGPKFGPGNITQKQFKKYVEVRLSQGIQARTIQNEVSHIRRAIVGAGRSLDAHTIFSNDKLGVPKSTRIGHGIAIPIDRYLHAISLASATVAALMRLQYNMGLRMEEAIASKDSLKTWLSILKSGGSELTISAGTKGGKIRAVYIHPENREAVVIAIAAALGVTENGRSHFYPNSKNDASAKTTYGKNLSELGLAGEASSHSMRRAFAVENFLLYLKQGWNAKAGLARVSQDLGHGDGRGRWVWNNYIKHSLPPESTALLVGDKSILHNVSE</sequence>
<dbReference type="EMBL" id="SMYL01000025">
    <property type="protein sequence ID" value="TDK59279.1"/>
    <property type="molecule type" value="Genomic_DNA"/>
</dbReference>
<dbReference type="SUPFAM" id="SSF56349">
    <property type="entry name" value="DNA breaking-rejoining enzymes"/>
    <property type="match status" value="1"/>
</dbReference>
<dbReference type="Pfam" id="PF12835">
    <property type="entry name" value="Integrase_1"/>
    <property type="match status" value="1"/>
</dbReference>
<dbReference type="InterPro" id="IPR011010">
    <property type="entry name" value="DNA_brk_join_enz"/>
</dbReference>
<name>A0A4R5VP25_9BURK</name>
<keyword evidence="3" id="KW-0238">DNA-binding</keyword>
<comment type="caution">
    <text evidence="3">The sequence shown here is derived from an EMBL/GenBank/DDBJ whole genome shotgun (WGS) entry which is preliminary data.</text>
</comment>
<accession>A0A4R5VP25</accession>
<feature type="domain" description="Integrase catalytic" evidence="2">
    <location>
        <begin position="110"/>
        <end position="251"/>
    </location>
</feature>
<keyword evidence="1" id="KW-0233">DNA recombination</keyword>
<dbReference type="GO" id="GO:0006310">
    <property type="term" value="P:DNA recombination"/>
    <property type="evidence" value="ECO:0007669"/>
    <property type="project" value="UniProtKB-KW"/>
</dbReference>
<dbReference type="InterPro" id="IPR013762">
    <property type="entry name" value="Integrase-like_cat_sf"/>
</dbReference>
<dbReference type="InterPro" id="IPR024456">
    <property type="entry name" value="Integrase_catalytic_putative"/>
</dbReference>
<dbReference type="RefSeq" id="WP_133331432.1">
    <property type="nucleotide sequence ID" value="NZ_SMYL01000025.1"/>
</dbReference>
<proteinExistence type="predicted"/>
<gene>
    <name evidence="3" type="ORF">E2I14_18805</name>
</gene>
<evidence type="ECO:0000256" key="1">
    <source>
        <dbReference type="ARBA" id="ARBA00023172"/>
    </source>
</evidence>
<evidence type="ECO:0000313" key="4">
    <source>
        <dbReference type="Proteomes" id="UP000294829"/>
    </source>
</evidence>
<organism evidence="3 4">
    <name type="scientific">Sapientia aquatica</name>
    <dbReference type="NCBI Taxonomy" id="1549640"/>
    <lineage>
        <taxon>Bacteria</taxon>
        <taxon>Pseudomonadati</taxon>
        <taxon>Pseudomonadota</taxon>
        <taxon>Betaproteobacteria</taxon>
        <taxon>Burkholderiales</taxon>
        <taxon>Oxalobacteraceae</taxon>
        <taxon>Sapientia</taxon>
    </lineage>
</organism>
<dbReference type="GO" id="GO:0003677">
    <property type="term" value="F:DNA binding"/>
    <property type="evidence" value="ECO:0007669"/>
    <property type="project" value="UniProtKB-KW"/>
</dbReference>
<keyword evidence="4" id="KW-1185">Reference proteome</keyword>
<dbReference type="GO" id="GO:0015074">
    <property type="term" value="P:DNA integration"/>
    <property type="evidence" value="ECO:0007669"/>
    <property type="project" value="InterPro"/>
</dbReference>
<dbReference type="Gene3D" id="1.10.443.10">
    <property type="entry name" value="Intergrase catalytic core"/>
    <property type="match status" value="1"/>
</dbReference>
<dbReference type="AlphaFoldDB" id="A0A4R5VP25"/>
<reference evidence="3 4" key="1">
    <citation type="submission" date="2019-03" db="EMBL/GenBank/DDBJ databases">
        <title>Sapientia aquatica gen. nov., sp. nov., isolated from a crater lake.</title>
        <authorList>
            <person name="Felfoldi T."/>
            <person name="Szabo A."/>
            <person name="Toth E."/>
            <person name="Schumann P."/>
            <person name="Keki Z."/>
            <person name="Marialigeti K."/>
            <person name="Mathe I."/>
        </authorList>
    </citation>
    <scope>NUCLEOTIDE SEQUENCE [LARGE SCALE GENOMIC DNA]</scope>
    <source>
        <strain evidence="3 4">SA-152</strain>
    </source>
</reference>
<dbReference type="Proteomes" id="UP000294829">
    <property type="component" value="Unassembled WGS sequence"/>
</dbReference>